<dbReference type="ExpressionAtlas" id="A0A178UXH0">
    <property type="expression patterns" value="baseline and differential"/>
</dbReference>
<evidence type="ECO:0000313" key="3">
    <source>
        <dbReference type="Proteomes" id="UP000078284"/>
    </source>
</evidence>
<protein>
    <recommendedName>
        <fullName evidence="4">Eukaryotic translation initiation factor 4B3</fullName>
    </recommendedName>
</protein>
<accession>A0A178UXH0</accession>
<feature type="compositionally biased region" description="Basic and acidic residues" evidence="1">
    <location>
        <begin position="441"/>
        <end position="452"/>
    </location>
</feature>
<name>A0A178UXH0_ARATH</name>
<gene>
    <name evidence="2" type="ordered locus">AXX17_At4g44050</name>
</gene>
<dbReference type="GO" id="GO:0003743">
    <property type="term" value="F:translation initiation factor activity"/>
    <property type="evidence" value="ECO:0007669"/>
    <property type="project" value="InterPro"/>
</dbReference>
<dbReference type="AlphaFoldDB" id="A0A178UXH0"/>
<feature type="region of interest" description="Disordered" evidence="1">
    <location>
        <begin position="349"/>
        <end position="452"/>
    </location>
</feature>
<feature type="compositionally biased region" description="Basic and acidic residues" evidence="1">
    <location>
        <begin position="369"/>
        <end position="386"/>
    </location>
</feature>
<feature type="region of interest" description="Disordered" evidence="1">
    <location>
        <begin position="19"/>
        <end position="282"/>
    </location>
</feature>
<reference evidence="3" key="1">
    <citation type="journal article" date="2016" name="Proc. Natl. Acad. Sci. U.S.A.">
        <title>Chromosome-level assembly of Arabidopsis thaliana Ler reveals the extent of translocation and inversion polymorphisms.</title>
        <authorList>
            <person name="Zapata L."/>
            <person name="Ding J."/>
            <person name="Willing E.M."/>
            <person name="Hartwig B."/>
            <person name="Bezdan D."/>
            <person name="Jiao W.B."/>
            <person name="Patel V."/>
            <person name="Velikkakam James G."/>
            <person name="Koornneef M."/>
            <person name="Ossowski S."/>
            <person name="Schneeberger K."/>
        </authorList>
    </citation>
    <scope>NUCLEOTIDE SEQUENCE [LARGE SCALE GENOMIC DNA]</scope>
    <source>
        <strain evidence="3">cv. Landsberg erecta</strain>
    </source>
</reference>
<evidence type="ECO:0000313" key="2">
    <source>
        <dbReference type="EMBL" id="OAO98726.1"/>
    </source>
</evidence>
<sequence length="452" mass="48885">MAAAVSSVWAKPGAWALEAEEHEAELKQQPSPTNQKSSAGDSSDFPSLAAAATTKTKKKKGQTISLAEFATYGTAKAKPAPQTERLTQAELVALPTGPRERSAEELDRSKLGGGFRSYGGGRYGDESSSSRWGSSRVSEDGERRGGGFNRDREPSRDSGPSRADEDDNWAAAKKPIGGNGFERRERGSGGGFFESQSQSKADEVDSWVSAKPSEPRRFVSSNGGGGDRFEKRGSFESLSRNRDSQYGGGGGSESDTWGRRREESSAANGSPPPSGGSRPRLVLQPRTLPVAVVEVVKPESPVLVIVEKPKGANPFGNARPREEVLAEKGQDWKEIDEKLEAEKLKDIAAAMEKPNEKSTGKMGFGLGNGRKDEERIERSWRKSTEHSEEDAQEEEPAVEGAKKEETEDKPAVEEAKKEETEGEQAVEEAKKEETGGEPAVEEAKKEETEDKI</sequence>
<dbReference type="PANTHER" id="PTHR32091:SF17">
    <property type="entry name" value="EUKARYOTIC TRANSLATION INITIATION FACTOR 4B3"/>
    <property type="match status" value="1"/>
</dbReference>
<feature type="compositionally biased region" description="Gly residues" evidence="1">
    <location>
        <begin position="111"/>
        <end position="122"/>
    </location>
</feature>
<organism evidence="2 3">
    <name type="scientific">Arabidopsis thaliana</name>
    <name type="common">Mouse-ear cress</name>
    <dbReference type="NCBI Taxonomy" id="3702"/>
    <lineage>
        <taxon>Eukaryota</taxon>
        <taxon>Viridiplantae</taxon>
        <taxon>Streptophyta</taxon>
        <taxon>Embryophyta</taxon>
        <taxon>Tracheophyta</taxon>
        <taxon>Spermatophyta</taxon>
        <taxon>Magnoliopsida</taxon>
        <taxon>eudicotyledons</taxon>
        <taxon>Gunneridae</taxon>
        <taxon>Pentapetalae</taxon>
        <taxon>rosids</taxon>
        <taxon>malvids</taxon>
        <taxon>Brassicales</taxon>
        <taxon>Brassicaceae</taxon>
        <taxon>Camelineae</taxon>
        <taxon>Arabidopsis</taxon>
    </lineage>
</organism>
<dbReference type="Proteomes" id="UP000078284">
    <property type="component" value="Chromosome 4"/>
</dbReference>
<comment type="caution">
    <text evidence="2">The sequence shown here is derived from an EMBL/GenBank/DDBJ whole genome shotgun (WGS) entry which is preliminary data.</text>
</comment>
<dbReference type="EMBL" id="LUHQ01000004">
    <property type="protein sequence ID" value="OAO98726.1"/>
    <property type="molecule type" value="Genomic_DNA"/>
</dbReference>
<feature type="compositionally biased region" description="Basic and acidic residues" evidence="1">
    <location>
        <begin position="227"/>
        <end position="243"/>
    </location>
</feature>
<feature type="compositionally biased region" description="Acidic residues" evidence="1">
    <location>
        <begin position="387"/>
        <end position="397"/>
    </location>
</feature>
<evidence type="ECO:0008006" key="4">
    <source>
        <dbReference type="Google" id="ProtNLM"/>
    </source>
</evidence>
<feature type="compositionally biased region" description="Polar residues" evidence="1">
    <location>
        <begin position="28"/>
        <end position="45"/>
    </location>
</feature>
<dbReference type="InterPro" id="IPR010433">
    <property type="entry name" value="EIF-4B_pln"/>
</dbReference>
<feature type="compositionally biased region" description="Basic and acidic residues" evidence="1">
    <location>
        <begin position="400"/>
        <end position="419"/>
    </location>
</feature>
<dbReference type="Pfam" id="PF06273">
    <property type="entry name" value="eIF-4B"/>
    <property type="match status" value="1"/>
</dbReference>
<feature type="compositionally biased region" description="Basic and acidic residues" evidence="1">
    <location>
        <begin position="98"/>
        <end position="110"/>
    </location>
</feature>
<proteinExistence type="predicted"/>
<evidence type="ECO:0000256" key="1">
    <source>
        <dbReference type="SAM" id="MobiDB-lite"/>
    </source>
</evidence>
<dbReference type="PANTHER" id="PTHR32091">
    <property type="entry name" value="EUKARYOTIC TRANSLATION INITIATION FACTOR 4B"/>
    <property type="match status" value="1"/>
</dbReference>
<feature type="compositionally biased region" description="Low complexity" evidence="1">
    <location>
        <begin position="126"/>
        <end position="136"/>
    </location>
</feature>
<feature type="compositionally biased region" description="Basic and acidic residues" evidence="1">
    <location>
        <begin position="137"/>
        <end position="156"/>
    </location>
</feature>